<dbReference type="Gene3D" id="6.10.280.180">
    <property type="entry name" value="Plasmodium RESA, N-terminal helical domain"/>
    <property type="match status" value="1"/>
</dbReference>
<dbReference type="AlphaFoldDB" id="W7JIZ1"/>
<dbReference type="EMBL" id="KE124402">
    <property type="protein sequence ID" value="EWC78832.1"/>
    <property type="molecule type" value="Genomic_DNA"/>
</dbReference>
<dbReference type="Pfam" id="PF09687">
    <property type="entry name" value="PRESAN"/>
    <property type="match status" value="1"/>
</dbReference>
<accession>W7JIZ1</accession>
<dbReference type="InterPro" id="IPR044885">
    <property type="entry name" value="PRESA_N_sf"/>
</dbReference>
<evidence type="ECO:0000313" key="2">
    <source>
        <dbReference type="EMBL" id="EWC78832.1"/>
    </source>
</evidence>
<gene>
    <name evidence="2" type="ORF">C923_00440</name>
</gene>
<name>W7JIZ1_PLAFA</name>
<evidence type="ECO:0000313" key="3">
    <source>
        <dbReference type="Proteomes" id="UP000030697"/>
    </source>
</evidence>
<feature type="domain" description="Plasmodium RESA N-terminal" evidence="1">
    <location>
        <begin position="26"/>
        <end position="99"/>
    </location>
</feature>
<dbReference type="InterPro" id="IPR006526">
    <property type="entry name" value="Export_prot_PHISTa/b/c"/>
</dbReference>
<reference evidence="2 3" key="1">
    <citation type="submission" date="2013-02" db="EMBL/GenBank/DDBJ databases">
        <title>The Genome Sequence of Plasmodium falciparum UGT5.1.</title>
        <authorList>
            <consortium name="The Broad Institute Genome Sequencing Platform"/>
            <consortium name="The Broad Institute Genome Sequencing Center for Infectious Disease"/>
            <person name="Neafsey D."/>
            <person name="Cheeseman I."/>
            <person name="Volkman S."/>
            <person name="Adams J."/>
            <person name="Walker B."/>
            <person name="Young S.K."/>
            <person name="Zeng Q."/>
            <person name="Gargeya S."/>
            <person name="Fitzgerald M."/>
            <person name="Haas B."/>
            <person name="Abouelleil A."/>
            <person name="Alvarado L."/>
            <person name="Arachchi H.M."/>
            <person name="Berlin A.M."/>
            <person name="Chapman S.B."/>
            <person name="Dewar J."/>
            <person name="Goldberg J."/>
            <person name="Griggs A."/>
            <person name="Gujja S."/>
            <person name="Hansen M."/>
            <person name="Howarth C."/>
            <person name="Imamovic A."/>
            <person name="Larimer J."/>
            <person name="McCowan C."/>
            <person name="Murphy C."/>
            <person name="Neiman D."/>
            <person name="Pearson M."/>
            <person name="Priest M."/>
            <person name="Roberts A."/>
            <person name="Saif S."/>
            <person name="Shea T."/>
            <person name="Sisk P."/>
            <person name="Sykes S."/>
            <person name="Wortman J."/>
            <person name="Nusbaum C."/>
            <person name="Birren B."/>
        </authorList>
    </citation>
    <scope>NUCLEOTIDE SEQUENCE [LARGE SCALE GENOMIC DNA]</scope>
    <source>
        <strain evidence="2 3">UGT5.1</strain>
    </source>
</reference>
<proteinExistence type="predicted"/>
<evidence type="ECO:0000259" key="1">
    <source>
        <dbReference type="Pfam" id="PF09687"/>
    </source>
</evidence>
<dbReference type="Proteomes" id="UP000030697">
    <property type="component" value="Unassembled WGS sequence"/>
</dbReference>
<sequence>MIYDVKYVVTTEEKCDNINYNDLLKQLTLNELYNVLDNFEEFPSNEDFYNIWNHVLGIDKEGFDDMLTELSFYIKDYLYKYEYQRYHHIEVYLKMEHQLIK</sequence>
<organism evidence="2 3">
    <name type="scientific">Plasmodium falciparum UGT5.1</name>
    <dbReference type="NCBI Taxonomy" id="1237627"/>
    <lineage>
        <taxon>Eukaryota</taxon>
        <taxon>Sar</taxon>
        <taxon>Alveolata</taxon>
        <taxon>Apicomplexa</taxon>
        <taxon>Aconoidasida</taxon>
        <taxon>Haemosporida</taxon>
        <taxon>Plasmodiidae</taxon>
        <taxon>Plasmodium</taxon>
        <taxon>Plasmodium (Laverania)</taxon>
    </lineage>
</organism>
<protein>
    <recommendedName>
        <fullName evidence="1">Plasmodium RESA N-terminal domain-containing protein</fullName>
    </recommendedName>
</protein>
<dbReference type="InterPro" id="IPR019111">
    <property type="entry name" value="PRESA_N"/>
</dbReference>
<dbReference type="NCBIfam" id="TIGR01639">
    <property type="entry name" value="P_fal_TIGR01639"/>
    <property type="match status" value="1"/>
</dbReference>